<feature type="active site" description="Proton acceptor" evidence="2">
    <location>
        <position position="102"/>
    </location>
</feature>
<dbReference type="InterPro" id="IPR001441">
    <property type="entry name" value="UPP_synth-like"/>
</dbReference>
<keyword evidence="2" id="KW-0479">Metal-binding</keyword>
<feature type="binding site" evidence="2">
    <location>
        <position position="241"/>
    </location>
    <ligand>
        <name>Mg(2+)</name>
        <dbReference type="ChEBI" id="CHEBI:18420"/>
    </ligand>
</feature>
<evidence type="ECO:0000256" key="1">
    <source>
        <dbReference type="ARBA" id="ARBA00022679"/>
    </source>
</evidence>
<feature type="binding site" evidence="2">
    <location>
        <begin position="99"/>
        <end position="101"/>
    </location>
    <ligand>
        <name>substrate</name>
    </ligand>
</feature>
<dbReference type="Gene3D" id="3.40.1180.10">
    <property type="entry name" value="Decaprenyl diphosphate synthase-like"/>
    <property type="match status" value="1"/>
</dbReference>
<evidence type="ECO:0000256" key="2">
    <source>
        <dbReference type="HAMAP-Rule" id="MF_01139"/>
    </source>
</evidence>
<sequence>MELIEHAPYKLYKGEKAGALVMNDRLFNQINPWAEANATAVKVNTPAHVAIIMDGNGRWAKKRGLPRVAGHREGMKAITKVVEKAHELGIKYLTLYAFSTENWKRPKSEVNFLMQLPERFLAKELPKLMKNNVQVRMMGDADKLPDHTLQAVQEAVDATAENTGIVLNFALNYGGRHELVHVVQELARDVEEGRMKAEAIDEELITSRLYTNQIPDPDLLIRTSGEIRLSNFMLWQLAYAEFWFTETLWPDFNEDGLAEAVIEYQQRKRRYGGV</sequence>
<accession>A0A1H2QC28</accession>
<feature type="binding site" evidence="2">
    <location>
        <position position="54"/>
    </location>
    <ligand>
        <name>Mg(2+)</name>
        <dbReference type="ChEBI" id="CHEBI:18420"/>
    </ligand>
</feature>
<dbReference type="AlphaFoldDB" id="A0A1H2QC28"/>
<dbReference type="GO" id="GO:0030145">
    <property type="term" value="F:manganese ion binding"/>
    <property type="evidence" value="ECO:0007669"/>
    <property type="project" value="TreeGrafter"/>
</dbReference>
<feature type="binding site" evidence="2">
    <location>
        <begin position="228"/>
        <end position="230"/>
    </location>
    <ligand>
        <name>substrate</name>
    </ligand>
</feature>
<dbReference type="InterPro" id="IPR036424">
    <property type="entry name" value="UPP_synth-like_sf"/>
</dbReference>
<organism evidence="3 4">
    <name type="scientific">Marinococcus luteus</name>
    <dbReference type="NCBI Taxonomy" id="1122204"/>
    <lineage>
        <taxon>Bacteria</taxon>
        <taxon>Bacillati</taxon>
        <taxon>Bacillota</taxon>
        <taxon>Bacilli</taxon>
        <taxon>Bacillales</taxon>
        <taxon>Bacillaceae</taxon>
        <taxon>Marinococcus</taxon>
    </lineage>
</organism>
<dbReference type="CDD" id="cd00475">
    <property type="entry name" value="Cis_IPPS"/>
    <property type="match status" value="1"/>
</dbReference>
<feature type="binding site" evidence="2">
    <location>
        <position position="59"/>
    </location>
    <ligand>
        <name>substrate</name>
    </ligand>
</feature>
<dbReference type="GO" id="GO:0005829">
    <property type="term" value="C:cytosol"/>
    <property type="evidence" value="ECO:0007669"/>
    <property type="project" value="TreeGrafter"/>
</dbReference>
<dbReference type="PROSITE" id="PS01066">
    <property type="entry name" value="UPP_SYNTHASE"/>
    <property type="match status" value="1"/>
</dbReference>
<feature type="binding site" evidence="2">
    <location>
        <position position="103"/>
    </location>
    <ligand>
        <name>substrate</name>
    </ligand>
</feature>
<evidence type="ECO:0000313" key="3">
    <source>
        <dbReference type="EMBL" id="SDW04682.1"/>
    </source>
</evidence>
<dbReference type="NCBIfam" id="NF011405">
    <property type="entry name" value="PRK14830.1"/>
    <property type="match status" value="1"/>
</dbReference>
<feature type="binding site" evidence="2">
    <location>
        <begin position="55"/>
        <end position="58"/>
    </location>
    <ligand>
        <name>substrate</name>
    </ligand>
</feature>
<keyword evidence="1 2" id="KW-0808">Transferase</keyword>
<feature type="binding site" evidence="2">
    <location>
        <position position="71"/>
    </location>
    <ligand>
        <name>substrate</name>
    </ligand>
</feature>
<dbReference type="InterPro" id="IPR018520">
    <property type="entry name" value="UPP_synth-like_CS"/>
</dbReference>
<keyword evidence="2" id="KW-0460">Magnesium</keyword>
<comment type="similarity">
    <text evidence="2">Belongs to the UPP synthase family.</text>
</comment>
<keyword evidence="4" id="KW-1185">Reference proteome</keyword>
<comment type="cofactor">
    <cofactor evidence="2">
        <name>Mg(2+)</name>
        <dbReference type="ChEBI" id="CHEBI:18420"/>
    </cofactor>
    <text evidence="2">Binds 2 magnesium ions per subunit.</text>
</comment>
<feature type="binding site" evidence="2">
    <location>
        <position position="222"/>
    </location>
    <ligand>
        <name>substrate</name>
    </ligand>
</feature>
<name>A0A1H2QC28_9BACI</name>
<reference evidence="3 4" key="1">
    <citation type="submission" date="2016-10" db="EMBL/GenBank/DDBJ databases">
        <authorList>
            <person name="de Groot N.N."/>
        </authorList>
    </citation>
    <scope>NUCLEOTIDE SEQUENCE [LARGE SCALE GENOMIC DNA]</scope>
    <source>
        <strain evidence="3 4">DSM 23126</strain>
    </source>
</reference>
<feature type="binding site" evidence="2">
    <location>
        <position position="105"/>
    </location>
    <ligand>
        <name>substrate</name>
    </ligand>
</feature>
<comment type="subunit">
    <text evidence="2">Homodimer.</text>
</comment>
<dbReference type="GO" id="GO:0008834">
    <property type="term" value="F:ditrans,polycis-undecaprenyl-diphosphate synthase [(2E,6E)-farnesyl-diphosphate specific] activity"/>
    <property type="evidence" value="ECO:0007669"/>
    <property type="project" value="TreeGrafter"/>
</dbReference>
<feature type="active site" evidence="2">
    <location>
        <position position="54"/>
    </location>
</feature>
<dbReference type="EMBL" id="FNNC01000001">
    <property type="protein sequence ID" value="SDW04682.1"/>
    <property type="molecule type" value="Genomic_DNA"/>
</dbReference>
<dbReference type="PANTHER" id="PTHR10291">
    <property type="entry name" value="DEHYDRODOLICHYL DIPHOSPHATE SYNTHASE FAMILY MEMBER"/>
    <property type="match status" value="1"/>
</dbReference>
<proteinExistence type="inferred from homology"/>
<dbReference type="NCBIfam" id="TIGR00055">
    <property type="entry name" value="uppS"/>
    <property type="match status" value="1"/>
</dbReference>
<dbReference type="Proteomes" id="UP000199488">
    <property type="component" value="Unassembled WGS sequence"/>
</dbReference>
<dbReference type="SUPFAM" id="SSF64005">
    <property type="entry name" value="Undecaprenyl diphosphate synthase"/>
    <property type="match status" value="1"/>
</dbReference>
<evidence type="ECO:0000313" key="4">
    <source>
        <dbReference type="Proteomes" id="UP000199488"/>
    </source>
</evidence>
<dbReference type="STRING" id="1122204.SAMN05421781_0253"/>
<dbReference type="Pfam" id="PF01255">
    <property type="entry name" value="Prenyltransf"/>
    <property type="match status" value="1"/>
</dbReference>
<dbReference type="GO" id="GO:0016094">
    <property type="term" value="P:polyprenol biosynthetic process"/>
    <property type="evidence" value="ECO:0007669"/>
    <property type="project" value="TreeGrafter"/>
</dbReference>
<dbReference type="PANTHER" id="PTHR10291:SF0">
    <property type="entry name" value="DEHYDRODOLICHYL DIPHOSPHATE SYNTHASE 2"/>
    <property type="match status" value="1"/>
</dbReference>
<dbReference type="FunFam" id="3.40.1180.10:FF:000001">
    <property type="entry name" value="(2E,6E)-farnesyl-diphosphate-specific ditrans,polycis-undecaprenyl-diphosphate synthase"/>
    <property type="match status" value="1"/>
</dbReference>
<dbReference type="EC" id="2.5.1.-" evidence="2"/>
<feature type="binding site" evidence="2">
    <location>
        <position position="67"/>
    </location>
    <ligand>
        <name>substrate</name>
    </ligand>
</feature>
<dbReference type="HAMAP" id="MF_01139">
    <property type="entry name" value="ISPT"/>
    <property type="match status" value="1"/>
</dbReference>
<protein>
    <recommendedName>
        <fullName evidence="2">Isoprenyl transferase</fullName>
        <ecNumber evidence="2">2.5.1.-</ecNumber>
    </recommendedName>
</protein>
<dbReference type="GO" id="GO:0000287">
    <property type="term" value="F:magnesium ion binding"/>
    <property type="evidence" value="ECO:0007669"/>
    <property type="project" value="UniProtKB-UniRule"/>
</dbReference>
<gene>
    <name evidence="3" type="ORF">SAMN05421781_0253</name>
</gene>
<comment type="function">
    <text evidence="2">Catalyzes the condensation of isopentenyl diphosphate (IPP) with allylic pyrophosphates generating different type of terpenoids.</text>
</comment>